<name>A0A0C3BIK8_PILCF</name>
<reference evidence="1 2" key="1">
    <citation type="submission" date="2014-04" db="EMBL/GenBank/DDBJ databases">
        <authorList>
            <consortium name="DOE Joint Genome Institute"/>
            <person name="Kuo A."/>
            <person name="Tarkka M."/>
            <person name="Buscot F."/>
            <person name="Kohler A."/>
            <person name="Nagy L.G."/>
            <person name="Floudas D."/>
            <person name="Copeland A."/>
            <person name="Barry K.W."/>
            <person name="Cichocki N."/>
            <person name="Veneault-Fourrey C."/>
            <person name="LaButti K."/>
            <person name="Lindquist E.A."/>
            <person name="Lipzen A."/>
            <person name="Lundell T."/>
            <person name="Morin E."/>
            <person name="Murat C."/>
            <person name="Sun H."/>
            <person name="Tunlid A."/>
            <person name="Henrissat B."/>
            <person name="Grigoriev I.V."/>
            <person name="Hibbett D.S."/>
            <person name="Martin F."/>
            <person name="Nordberg H.P."/>
            <person name="Cantor M.N."/>
            <person name="Hua S.X."/>
        </authorList>
    </citation>
    <scope>NUCLEOTIDE SEQUENCE [LARGE SCALE GENOMIC DNA]</scope>
    <source>
        <strain evidence="1 2">F 1598</strain>
    </source>
</reference>
<accession>A0A0C3BIK8</accession>
<organism evidence="1 2">
    <name type="scientific">Piloderma croceum (strain F 1598)</name>
    <dbReference type="NCBI Taxonomy" id="765440"/>
    <lineage>
        <taxon>Eukaryota</taxon>
        <taxon>Fungi</taxon>
        <taxon>Dikarya</taxon>
        <taxon>Basidiomycota</taxon>
        <taxon>Agaricomycotina</taxon>
        <taxon>Agaricomycetes</taxon>
        <taxon>Agaricomycetidae</taxon>
        <taxon>Atheliales</taxon>
        <taxon>Atheliaceae</taxon>
        <taxon>Piloderma</taxon>
    </lineage>
</organism>
<sequence length="103" mass="12015">MIHRLEIPEYFHSKKAYDPHHLIARFVCSIERQLCTNAHQYRITTLDSFPESTSRILVKGSESTSIQFQTIPNVCVVDRDGSFEYRSQAKLMREELLPRTMVA</sequence>
<dbReference type="AlphaFoldDB" id="A0A0C3BIK8"/>
<protein>
    <submittedName>
        <fullName evidence="1">Uncharacterized protein</fullName>
    </submittedName>
</protein>
<dbReference type="InParanoid" id="A0A0C3BIK8"/>
<dbReference type="Proteomes" id="UP000054166">
    <property type="component" value="Unassembled WGS sequence"/>
</dbReference>
<keyword evidence="2" id="KW-1185">Reference proteome</keyword>
<dbReference type="EMBL" id="KN833027">
    <property type="protein sequence ID" value="KIM77182.1"/>
    <property type="molecule type" value="Genomic_DNA"/>
</dbReference>
<dbReference type="HOGENOM" id="CLU_2264742_0_0_1"/>
<evidence type="ECO:0000313" key="2">
    <source>
        <dbReference type="Proteomes" id="UP000054166"/>
    </source>
</evidence>
<proteinExistence type="predicted"/>
<gene>
    <name evidence="1" type="ORF">PILCRDRAFT_825532</name>
</gene>
<evidence type="ECO:0000313" key="1">
    <source>
        <dbReference type="EMBL" id="KIM77182.1"/>
    </source>
</evidence>
<reference evidence="2" key="2">
    <citation type="submission" date="2015-01" db="EMBL/GenBank/DDBJ databases">
        <title>Evolutionary Origins and Diversification of the Mycorrhizal Mutualists.</title>
        <authorList>
            <consortium name="DOE Joint Genome Institute"/>
            <consortium name="Mycorrhizal Genomics Consortium"/>
            <person name="Kohler A."/>
            <person name="Kuo A."/>
            <person name="Nagy L.G."/>
            <person name="Floudas D."/>
            <person name="Copeland A."/>
            <person name="Barry K.W."/>
            <person name="Cichocki N."/>
            <person name="Veneault-Fourrey C."/>
            <person name="LaButti K."/>
            <person name="Lindquist E.A."/>
            <person name="Lipzen A."/>
            <person name="Lundell T."/>
            <person name="Morin E."/>
            <person name="Murat C."/>
            <person name="Riley R."/>
            <person name="Ohm R."/>
            <person name="Sun H."/>
            <person name="Tunlid A."/>
            <person name="Henrissat B."/>
            <person name="Grigoriev I.V."/>
            <person name="Hibbett D.S."/>
            <person name="Martin F."/>
        </authorList>
    </citation>
    <scope>NUCLEOTIDE SEQUENCE [LARGE SCALE GENOMIC DNA]</scope>
    <source>
        <strain evidence="2">F 1598</strain>
    </source>
</reference>